<protein>
    <recommendedName>
        <fullName evidence="7">Lipoprotein</fullName>
    </recommendedName>
</protein>
<dbReference type="RefSeq" id="WP_217943229.1">
    <property type="nucleotide sequence ID" value="NZ_JAHTGR010000008.1"/>
</dbReference>
<dbReference type="Proteomes" id="UP001162889">
    <property type="component" value="Unassembled WGS sequence"/>
</dbReference>
<proteinExistence type="inferred from homology"/>
<keyword evidence="12" id="KW-1185">Reference proteome</keyword>
<dbReference type="GO" id="GO:0009279">
    <property type="term" value="C:cell outer membrane"/>
    <property type="evidence" value="ECO:0007669"/>
    <property type="project" value="UniProtKB-SubCell"/>
</dbReference>
<dbReference type="Pfam" id="PF01514">
    <property type="entry name" value="YscJ_FliF"/>
    <property type="match status" value="1"/>
</dbReference>
<evidence type="ECO:0000256" key="1">
    <source>
        <dbReference type="ARBA" id="ARBA00004459"/>
    </source>
</evidence>
<dbReference type="PANTHER" id="PTHR30046">
    <property type="entry name" value="FLAGELLAR M-RING PROTEIN"/>
    <property type="match status" value="1"/>
</dbReference>
<comment type="similarity">
    <text evidence="2 7">Belongs to the YscJ lipoprotein family.</text>
</comment>
<keyword evidence="4 7" id="KW-0564">Palmitate</keyword>
<dbReference type="InterPro" id="IPR006182">
    <property type="entry name" value="FliF_N_dom"/>
</dbReference>
<keyword evidence="7" id="KW-0812">Transmembrane</keyword>
<feature type="signal peptide" evidence="7">
    <location>
        <begin position="1"/>
        <end position="28"/>
    </location>
</feature>
<sequence length="260" mass="27233">MPTTISSARRRNAVALVCCLLLPACSRSVPLYSGLSEGDANDIVAALLSNGIYAGKASSKQGYIVSVEGAELAAAVALLHERGLPRNAFARMGDIFKKDGMISSPTEERARYLAALAQELENTLSQIDGVVMARVHPVLPERLVPGEPVVPSSCAVMIKYRPGWEPDAYEDRIRRLILASMPGLAATGAQGRGVAIVFVPATPSPARPGATAARARPPYLWAAAPALALAAAGALGAYGLRIRRRVRAGSPAVESSNDPV</sequence>
<evidence type="ECO:0000313" key="9">
    <source>
        <dbReference type="EMBL" id="MBV6322459.1"/>
    </source>
</evidence>
<organism evidence="9 11">
    <name type="scientific">Duganella violaceipulchra</name>
    <dbReference type="NCBI Taxonomy" id="2849652"/>
    <lineage>
        <taxon>Bacteria</taxon>
        <taxon>Pseudomonadati</taxon>
        <taxon>Pseudomonadota</taxon>
        <taxon>Betaproteobacteria</taxon>
        <taxon>Burkholderiales</taxon>
        <taxon>Oxalobacteraceae</taxon>
        <taxon>Telluria group</taxon>
        <taxon>Duganella</taxon>
    </lineage>
</organism>
<dbReference type="Proteomes" id="UP001155901">
    <property type="component" value="Unassembled WGS sequence"/>
</dbReference>
<evidence type="ECO:0000259" key="8">
    <source>
        <dbReference type="Pfam" id="PF01514"/>
    </source>
</evidence>
<accession>A0AA41HDC5</accession>
<dbReference type="NCBIfam" id="TIGR02544">
    <property type="entry name" value="III_secr_YscJ"/>
    <property type="match status" value="1"/>
</dbReference>
<dbReference type="EMBL" id="JALJZU010000009">
    <property type="protein sequence ID" value="MCP2010664.1"/>
    <property type="molecule type" value="Genomic_DNA"/>
</dbReference>
<keyword evidence="7" id="KW-0472">Membrane</keyword>
<evidence type="ECO:0000313" key="10">
    <source>
        <dbReference type="EMBL" id="MCP2010664.1"/>
    </source>
</evidence>
<evidence type="ECO:0000256" key="6">
    <source>
        <dbReference type="ARBA" id="ARBA00023288"/>
    </source>
</evidence>
<dbReference type="AlphaFoldDB" id="A0AA41HDC5"/>
<evidence type="ECO:0000256" key="4">
    <source>
        <dbReference type="ARBA" id="ARBA00023139"/>
    </source>
</evidence>
<comment type="caution">
    <text evidence="9">The sequence shown here is derived from an EMBL/GenBank/DDBJ whole genome shotgun (WGS) entry which is preliminary data.</text>
</comment>
<gene>
    <name evidence="9" type="primary">sctJ</name>
    <name evidence="9" type="ORF">KVP70_16070</name>
    <name evidence="10" type="ORF">L1274_004406</name>
</gene>
<reference evidence="10" key="2">
    <citation type="submission" date="2022-03" db="EMBL/GenBank/DDBJ databases">
        <title>Genome Encyclopedia of Bacteria and Archaea VI: Functional Genomics of Type Strains.</title>
        <authorList>
            <person name="Whitman W."/>
        </authorList>
    </citation>
    <scope>NUCLEOTIDE SEQUENCE</scope>
    <source>
        <strain evidence="10">HSC-15S17</strain>
    </source>
</reference>
<comment type="subcellular location">
    <subcellularLocation>
        <location evidence="1">Cell outer membrane</location>
        <topology evidence="1">Lipid-anchor</topology>
    </subcellularLocation>
</comment>
<name>A0AA41HDC5_9BURK</name>
<keyword evidence="3 7" id="KW-0732">Signal</keyword>
<keyword evidence="6 7" id="KW-0449">Lipoprotein</keyword>
<evidence type="ECO:0000313" key="11">
    <source>
        <dbReference type="Proteomes" id="UP001155901"/>
    </source>
</evidence>
<feature type="chain" id="PRO_5041489520" description="Lipoprotein" evidence="7">
    <location>
        <begin position="29"/>
        <end position="260"/>
    </location>
</feature>
<dbReference type="GO" id="GO:0009306">
    <property type="term" value="P:protein secretion"/>
    <property type="evidence" value="ECO:0007669"/>
    <property type="project" value="InterPro"/>
</dbReference>
<evidence type="ECO:0000256" key="5">
    <source>
        <dbReference type="ARBA" id="ARBA00023237"/>
    </source>
</evidence>
<dbReference type="PANTHER" id="PTHR30046:SF2">
    <property type="entry name" value="YOP PROTEINS TRANSLOCATION LIPOPROTEIN J"/>
    <property type="match status" value="1"/>
</dbReference>
<reference evidence="9" key="1">
    <citation type="submission" date="2021-07" db="EMBL/GenBank/DDBJ databases">
        <title>Characterization of violacein-producing bacteria and related species.</title>
        <authorList>
            <person name="Wilson H.S."/>
            <person name="De Leon M.E."/>
        </authorList>
    </citation>
    <scope>NUCLEOTIDE SEQUENCE</scope>
    <source>
        <strain evidence="9">HSC-15S17</strain>
    </source>
</reference>
<evidence type="ECO:0000256" key="3">
    <source>
        <dbReference type="ARBA" id="ARBA00022729"/>
    </source>
</evidence>
<dbReference type="EMBL" id="JAHTGR010000008">
    <property type="protein sequence ID" value="MBV6322459.1"/>
    <property type="molecule type" value="Genomic_DNA"/>
</dbReference>
<dbReference type="InterPro" id="IPR043427">
    <property type="entry name" value="YscJ/FliF"/>
</dbReference>
<keyword evidence="5 7" id="KW-0998">Cell outer membrane</keyword>
<evidence type="ECO:0000256" key="2">
    <source>
        <dbReference type="ARBA" id="ARBA00009509"/>
    </source>
</evidence>
<feature type="transmembrane region" description="Helical" evidence="7">
    <location>
        <begin position="219"/>
        <end position="240"/>
    </location>
</feature>
<dbReference type="InterPro" id="IPR003282">
    <property type="entry name" value="T3SS_SctJ"/>
</dbReference>
<evidence type="ECO:0000256" key="7">
    <source>
        <dbReference type="RuleBase" id="RU364102"/>
    </source>
</evidence>
<evidence type="ECO:0000313" key="12">
    <source>
        <dbReference type="Proteomes" id="UP001162889"/>
    </source>
</evidence>
<keyword evidence="7" id="KW-1133">Transmembrane helix</keyword>
<feature type="domain" description="Flagellar M-ring N-terminal" evidence="8">
    <location>
        <begin position="28"/>
        <end position="186"/>
    </location>
</feature>